<sequence length="103" mass="11443">MRGQTISLTAESLCAGEYADLRTHVLQRSLLPLKLLQNHTQTLLTVAIGSSEACLKTSNQLCSKSAIALFCRLRQPISQICRHTEIYLGICACHERNVRHHSA</sequence>
<accession>A0A4Q7MVW5</accession>
<proteinExistence type="predicted"/>
<protein>
    <submittedName>
        <fullName evidence="1">Uncharacterized protein</fullName>
    </submittedName>
</protein>
<evidence type="ECO:0000313" key="2">
    <source>
        <dbReference type="Proteomes" id="UP000292039"/>
    </source>
</evidence>
<dbReference type="EMBL" id="SGWZ01000001">
    <property type="protein sequence ID" value="RZS73151.1"/>
    <property type="molecule type" value="Genomic_DNA"/>
</dbReference>
<dbReference type="AlphaFoldDB" id="A0A4Q7MVW5"/>
<dbReference type="Proteomes" id="UP000292039">
    <property type="component" value="Unassembled WGS sequence"/>
</dbReference>
<comment type="caution">
    <text evidence="1">The sequence shown here is derived from an EMBL/GenBank/DDBJ whole genome shotgun (WGS) entry which is preliminary data.</text>
</comment>
<reference evidence="1 2" key="1">
    <citation type="submission" date="2019-02" db="EMBL/GenBank/DDBJ databases">
        <title>Genomic Encyclopedia of Type Strains, Phase IV (KMG-IV): sequencing the most valuable type-strain genomes for metagenomic binning, comparative biology and taxonomic classification.</title>
        <authorList>
            <person name="Goeker M."/>
        </authorList>
    </citation>
    <scope>NUCLEOTIDE SEQUENCE [LARGE SCALE GENOMIC DNA]</scope>
    <source>
        <strain evidence="1 2">DSM 16618</strain>
    </source>
</reference>
<name>A0A4Q7MVW5_9BURK</name>
<gene>
    <name evidence="1" type="ORF">EV679_0339</name>
</gene>
<evidence type="ECO:0000313" key="1">
    <source>
        <dbReference type="EMBL" id="RZS73151.1"/>
    </source>
</evidence>
<organism evidence="1 2">
    <name type="scientific">Kerstersia gyiorum</name>
    <dbReference type="NCBI Taxonomy" id="206506"/>
    <lineage>
        <taxon>Bacteria</taxon>
        <taxon>Pseudomonadati</taxon>
        <taxon>Pseudomonadota</taxon>
        <taxon>Betaproteobacteria</taxon>
        <taxon>Burkholderiales</taxon>
        <taxon>Alcaligenaceae</taxon>
        <taxon>Kerstersia</taxon>
    </lineage>
</organism>